<dbReference type="InterPro" id="IPR029044">
    <property type="entry name" value="Nucleotide-diphossugar_trans"/>
</dbReference>
<evidence type="ECO:0000313" key="3">
    <source>
        <dbReference type="Proteomes" id="UP000448943"/>
    </source>
</evidence>
<evidence type="ECO:0000259" key="1">
    <source>
        <dbReference type="Pfam" id="PF13712"/>
    </source>
</evidence>
<protein>
    <submittedName>
        <fullName evidence="2">Glycosyltransferase</fullName>
    </submittedName>
</protein>
<comment type="caution">
    <text evidence="2">The sequence shown here is derived from an EMBL/GenBank/DDBJ whole genome shotgun (WGS) entry which is preliminary data.</text>
</comment>
<accession>A0A6N9Q0Q9</accession>
<keyword evidence="2" id="KW-0808">Transferase</keyword>
<dbReference type="Proteomes" id="UP000448943">
    <property type="component" value="Unassembled WGS sequence"/>
</dbReference>
<name>A0A6N9Q0Q9_9BACL</name>
<gene>
    <name evidence="2" type="ORF">ERL59_07105</name>
</gene>
<evidence type="ECO:0000313" key="2">
    <source>
        <dbReference type="EMBL" id="NBI28722.1"/>
    </source>
</evidence>
<keyword evidence="3" id="KW-1185">Reference proteome</keyword>
<dbReference type="GO" id="GO:0016740">
    <property type="term" value="F:transferase activity"/>
    <property type="evidence" value="ECO:0007669"/>
    <property type="project" value="UniProtKB-KW"/>
</dbReference>
<reference evidence="2 3" key="1">
    <citation type="submission" date="2019-01" db="EMBL/GenBank/DDBJ databases">
        <title>Chengkuizengella sp. nov., isolated from deep-sea sediment of East Pacific Ocean.</title>
        <authorList>
            <person name="Yang J."/>
            <person name="Lai Q."/>
            <person name="Shao Z."/>
        </authorList>
    </citation>
    <scope>NUCLEOTIDE SEQUENCE [LARGE SCALE GENOMIC DNA]</scope>
    <source>
        <strain evidence="2 3">YPA3-1-1</strain>
    </source>
</reference>
<dbReference type="AlphaFoldDB" id="A0A6N9Q0Q9"/>
<dbReference type="Gene3D" id="3.90.550.10">
    <property type="entry name" value="Spore Coat Polysaccharide Biosynthesis Protein SpsA, Chain A"/>
    <property type="match status" value="1"/>
</dbReference>
<organism evidence="2 3">
    <name type="scientific">Chengkuizengella marina</name>
    <dbReference type="NCBI Taxonomy" id="2507566"/>
    <lineage>
        <taxon>Bacteria</taxon>
        <taxon>Bacillati</taxon>
        <taxon>Bacillota</taxon>
        <taxon>Bacilli</taxon>
        <taxon>Bacillales</taxon>
        <taxon>Paenibacillaceae</taxon>
        <taxon>Chengkuizengella</taxon>
    </lineage>
</organism>
<feature type="domain" description="Streptomycin biosynthesis protein StrF" evidence="1">
    <location>
        <begin position="7"/>
        <end position="215"/>
    </location>
</feature>
<dbReference type="OrthoDB" id="176403at2"/>
<dbReference type="InterPro" id="IPR059123">
    <property type="entry name" value="StrF_dom"/>
</dbReference>
<dbReference type="RefSeq" id="WP_160645516.1">
    <property type="nucleotide sequence ID" value="NZ_SIJB01000017.1"/>
</dbReference>
<sequence length="221" mass="26535">MNERTIAFICCVNNEKHYSECKNHIDRLYVPAGFQIEHFPLYHCENITVEYNKAMKSSKAKYKVYIHQDCFILNRTFIPNFLKVFLNNEQIGMLGIAGVKQLPPTGIWWEGKERFGKVIEYRQYYSYLCFQEVKSLYENVHAIDGVIMVTQYDIKWDEHIKGFHFYDTSQCINFINQGLNIVIPRQPLPWTLHYIGKRETDNHEFHRLRKKFLHLYRNNLK</sequence>
<proteinExistence type="predicted"/>
<dbReference type="SUPFAM" id="SSF53448">
    <property type="entry name" value="Nucleotide-diphospho-sugar transferases"/>
    <property type="match status" value="1"/>
</dbReference>
<dbReference type="Pfam" id="PF13712">
    <property type="entry name" value="Glyco_tranf_2_5"/>
    <property type="match status" value="1"/>
</dbReference>
<dbReference type="EMBL" id="SIJB01000017">
    <property type="protein sequence ID" value="NBI28722.1"/>
    <property type="molecule type" value="Genomic_DNA"/>
</dbReference>